<evidence type="ECO:0000313" key="1">
    <source>
        <dbReference type="EMBL" id="MBU3851971.1"/>
    </source>
</evidence>
<dbReference type="Gene3D" id="3.30.1820.10">
    <property type="entry name" value="Lp2179-like"/>
    <property type="match status" value="1"/>
</dbReference>
<proteinExistence type="predicted"/>
<dbReference type="Pfam" id="PF08866">
    <property type="entry name" value="DUF1831"/>
    <property type="match status" value="1"/>
</dbReference>
<accession>A0A948X147</accession>
<dbReference type="AlphaFoldDB" id="A0A948X147"/>
<dbReference type="Proteomes" id="UP000777303">
    <property type="component" value="Unassembled WGS sequence"/>
</dbReference>
<dbReference type="InterPro" id="IPR014965">
    <property type="entry name" value="Amino_acid_metab_prot_put"/>
</dbReference>
<evidence type="ECO:0000313" key="2">
    <source>
        <dbReference type="Proteomes" id="UP000777303"/>
    </source>
</evidence>
<gene>
    <name evidence="1" type="ORF">H9901_04660</name>
</gene>
<reference evidence="1" key="1">
    <citation type="journal article" date="2021" name="PeerJ">
        <title>Extensive microbial diversity within the chicken gut microbiome revealed by metagenomics and culture.</title>
        <authorList>
            <person name="Gilroy R."/>
            <person name="Ravi A."/>
            <person name="Getino M."/>
            <person name="Pursley I."/>
            <person name="Horton D.L."/>
            <person name="Alikhan N.F."/>
            <person name="Baker D."/>
            <person name="Gharbi K."/>
            <person name="Hall N."/>
            <person name="Watson M."/>
            <person name="Adriaenssens E.M."/>
            <person name="Foster-Nyarko E."/>
            <person name="Jarju S."/>
            <person name="Secka A."/>
            <person name="Antonio M."/>
            <person name="Oren A."/>
            <person name="Chaudhuri R.R."/>
            <person name="La Ragione R."/>
            <person name="Hildebrand F."/>
            <person name="Pallen M.J."/>
        </authorList>
    </citation>
    <scope>NUCLEOTIDE SEQUENCE</scope>
    <source>
        <strain evidence="1">F6-6636</strain>
    </source>
</reference>
<comment type="caution">
    <text evidence="1">The sequence shown here is derived from an EMBL/GenBank/DDBJ whole genome shotgun (WGS) entry which is preliminary data.</text>
</comment>
<reference evidence="1" key="2">
    <citation type="submission" date="2021-04" db="EMBL/GenBank/DDBJ databases">
        <authorList>
            <person name="Gilroy R."/>
        </authorList>
    </citation>
    <scope>NUCLEOTIDE SEQUENCE</scope>
    <source>
        <strain evidence="1">F6-6636</strain>
    </source>
</reference>
<sequence length="113" mass="12931">MALSKVSTVTGDTRQFMLSPQIKRYTLMDLGFIQTRNGNFQLQRPLDPNNPYHSAVNFKMSVAKDLQTFQMAVTTANGLRTVDIFKNAQDQPFVEQYQYIISNLIDRQVLIIA</sequence>
<name>A0A948X147_9LACO</name>
<protein>
    <submittedName>
        <fullName evidence="1">DUF1831 domain-containing protein</fullName>
    </submittedName>
</protein>
<organism evidence="1 2">
    <name type="scientific">Candidatus Paralactobacillus gallistercoris</name>
    <dbReference type="NCBI Taxonomy" id="2838724"/>
    <lineage>
        <taxon>Bacteria</taxon>
        <taxon>Bacillati</taxon>
        <taxon>Bacillota</taxon>
        <taxon>Bacilli</taxon>
        <taxon>Lactobacillales</taxon>
        <taxon>Lactobacillaceae</taxon>
        <taxon>Lactobacillus</taxon>
    </lineage>
</organism>
<dbReference type="EMBL" id="JAHLFS010000057">
    <property type="protein sequence ID" value="MBU3851971.1"/>
    <property type="molecule type" value="Genomic_DNA"/>
</dbReference>
<dbReference type="SUPFAM" id="SSF160800">
    <property type="entry name" value="Lp2179-like"/>
    <property type="match status" value="1"/>
</dbReference>
<dbReference type="InterPro" id="IPR035942">
    <property type="entry name" value="Lp2179-like_sf"/>
</dbReference>